<dbReference type="InterPro" id="IPR011247">
    <property type="entry name" value="Chemotax_prot-Glu_Me-esterase"/>
</dbReference>
<evidence type="ECO:0000256" key="1">
    <source>
        <dbReference type="ARBA" id="ARBA00022801"/>
    </source>
</evidence>
<evidence type="ECO:0000256" key="2">
    <source>
        <dbReference type="ARBA" id="ARBA00039140"/>
    </source>
</evidence>
<dbReference type="InterPro" id="IPR035909">
    <property type="entry name" value="CheB_C"/>
</dbReference>
<dbReference type="PROSITE" id="PS50122">
    <property type="entry name" value="CHEB"/>
    <property type="match status" value="1"/>
</dbReference>
<feature type="domain" description="CheB-type methylesterase" evidence="5">
    <location>
        <begin position="1"/>
        <end position="190"/>
    </location>
</feature>
<reference evidence="7" key="2">
    <citation type="submission" date="2019-03" db="EMBL/GenBank/DDBJ databases">
        <authorList>
            <person name="Yan Y.-Q."/>
            <person name="Du Z.-J."/>
        </authorList>
    </citation>
    <scope>NUCLEOTIDE SEQUENCE</scope>
    <source>
        <strain evidence="7">PP-F2FG21</strain>
    </source>
</reference>
<dbReference type="InterPro" id="IPR000673">
    <property type="entry name" value="Sig_transdc_resp-reg_Me-estase"/>
</dbReference>
<dbReference type="Proteomes" id="UP000583101">
    <property type="component" value="Unassembled WGS sequence"/>
</dbReference>
<dbReference type="SUPFAM" id="SSF52738">
    <property type="entry name" value="Methylesterase CheB, C-terminal domain"/>
    <property type="match status" value="1"/>
</dbReference>
<keyword evidence="4" id="KW-0145">Chemotaxis</keyword>
<evidence type="ECO:0000256" key="3">
    <source>
        <dbReference type="ARBA" id="ARBA00048267"/>
    </source>
</evidence>
<dbReference type="GO" id="GO:0006935">
    <property type="term" value="P:chemotaxis"/>
    <property type="evidence" value="ECO:0007669"/>
    <property type="project" value="UniProtKB-UniRule"/>
</dbReference>
<keyword evidence="1 4" id="KW-0378">Hydrolase</keyword>
<organism evidence="7 8">
    <name type="scientific">Mucilaginibacter phyllosphaerae</name>
    <dbReference type="NCBI Taxonomy" id="1812349"/>
    <lineage>
        <taxon>Bacteria</taxon>
        <taxon>Pseudomonadati</taxon>
        <taxon>Bacteroidota</taxon>
        <taxon>Sphingobacteriia</taxon>
        <taxon>Sphingobacteriales</taxon>
        <taxon>Sphingobacteriaceae</taxon>
        <taxon>Mucilaginibacter</taxon>
    </lineage>
</organism>
<evidence type="ECO:0000313" key="9">
    <source>
        <dbReference type="Proteomes" id="UP000583101"/>
    </source>
</evidence>
<protein>
    <recommendedName>
        <fullName evidence="2">protein-glutamate methylesterase</fullName>
        <ecNumber evidence="2">3.1.1.61</ecNumber>
    </recommendedName>
</protein>
<dbReference type="EC" id="3.1.1.61" evidence="2"/>
<dbReference type="CDD" id="cd16433">
    <property type="entry name" value="CheB"/>
    <property type="match status" value="1"/>
</dbReference>
<accession>A0A4Y8AIN0</accession>
<dbReference type="PIRSF" id="PIRSF036461">
    <property type="entry name" value="Chmtx_methlestr"/>
    <property type="match status" value="1"/>
</dbReference>
<evidence type="ECO:0000313" key="6">
    <source>
        <dbReference type="EMBL" id="MBB3968049.1"/>
    </source>
</evidence>
<evidence type="ECO:0000313" key="8">
    <source>
        <dbReference type="Proteomes" id="UP000297248"/>
    </source>
</evidence>
<dbReference type="OrthoDB" id="1524092at2"/>
<feature type="active site" evidence="4">
    <location>
        <position position="132"/>
    </location>
</feature>
<dbReference type="EMBL" id="JACIEG010000001">
    <property type="protein sequence ID" value="MBB3968049.1"/>
    <property type="molecule type" value="Genomic_DNA"/>
</dbReference>
<gene>
    <name evidence="7" type="ORF">E2R65_01830</name>
    <name evidence="6" type="ORF">GGR35_000635</name>
</gene>
<dbReference type="PANTHER" id="PTHR42872">
    <property type="entry name" value="PROTEIN-GLUTAMATE METHYLESTERASE/PROTEIN-GLUTAMINE GLUTAMINASE"/>
    <property type="match status" value="1"/>
</dbReference>
<feature type="active site" evidence="4">
    <location>
        <position position="12"/>
    </location>
</feature>
<dbReference type="GO" id="GO:0008984">
    <property type="term" value="F:protein-glutamate methylesterase activity"/>
    <property type="evidence" value="ECO:0007669"/>
    <property type="project" value="UniProtKB-EC"/>
</dbReference>
<dbReference type="PANTHER" id="PTHR42872:SF6">
    <property type="entry name" value="PROTEIN-GLUTAMATE METHYLESTERASE_PROTEIN-GLUTAMINE GLUTAMINASE"/>
    <property type="match status" value="1"/>
</dbReference>
<evidence type="ECO:0000259" key="5">
    <source>
        <dbReference type="PROSITE" id="PS50122"/>
    </source>
</evidence>
<keyword evidence="9" id="KW-1185">Reference proteome</keyword>
<name>A0A4Y8AIN0_9SPHI</name>
<evidence type="ECO:0000256" key="4">
    <source>
        <dbReference type="PROSITE-ProRule" id="PRU00050"/>
    </source>
</evidence>
<proteinExistence type="predicted"/>
<dbReference type="GO" id="GO:0000156">
    <property type="term" value="F:phosphorelay response regulator activity"/>
    <property type="evidence" value="ECO:0007669"/>
    <property type="project" value="InterPro"/>
</dbReference>
<dbReference type="Gene3D" id="3.40.50.180">
    <property type="entry name" value="Methylesterase CheB, C-terminal domain"/>
    <property type="match status" value="1"/>
</dbReference>
<sequence>MEVKNIVVIGASAGGLKAVNQLVSNLPADLPAAVFIVIHMSKHSQAAVIVQHLQKLTANTCKVAENNETIKAGHIYLAPADQHLFLKPGKVRLLHGPHENRWRPSIDVLFRSAAAAYDSRVTGVVLSGLLDDGTSGMSAIKRSGGVCIVQEPSEAEYDDMPLNVIHNVDVDHRVLIQDMGYIIADVLSKPHHALHIPEDVKIEADITERLVSNIEDMQKLGTHSNFTCPDCGGGLWEIEKDVHKRYRCHTGHVYTALSLLEKQGEEMEESIWISVRMLEERRNLLLNMSFNDKGVAGSALVSDYQRRAEELAVHVDRLKKLLISISKTGPEDEGYL</sequence>
<dbReference type="RefSeq" id="WP_134334767.1">
    <property type="nucleotide sequence ID" value="NZ_BMCZ01000001.1"/>
</dbReference>
<evidence type="ECO:0000313" key="7">
    <source>
        <dbReference type="EMBL" id="TEW68928.1"/>
    </source>
</evidence>
<dbReference type="EMBL" id="SNQG01000001">
    <property type="protein sequence ID" value="TEW68928.1"/>
    <property type="molecule type" value="Genomic_DNA"/>
</dbReference>
<reference evidence="7 8" key="1">
    <citation type="journal article" date="2016" name="Int. J. Syst. Evol. Microbiol.">
        <title>Proposal of Mucilaginibacter phyllosphaerae sp. nov. isolated from the phyllosphere of Galium album.</title>
        <authorList>
            <person name="Aydogan E.L."/>
            <person name="Busse H.J."/>
            <person name="Moser G."/>
            <person name="Muller C."/>
            <person name="Kampfer P."/>
            <person name="Glaeser S.P."/>
        </authorList>
    </citation>
    <scope>NUCLEOTIDE SEQUENCE [LARGE SCALE GENOMIC DNA]</scope>
    <source>
        <strain evidence="7 8">PP-F2FG21</strain>
    </source>
</reference>
<comment type="caution">
    <text evidence="7">The sequence shown here is derived from an EMBL/GenBank/DDBJ whole genome shotgun (WGS) entry which is preliminary data.</text>
</comment>
<dbReference type="GO" id="GO:0005737">
    <property type="term" value="C:cytoplasm"/>
    <property type="evidence" value="ECO:0007669"/>
    <property type="project" value="InterPro"/>
</dbReference>
<dbReference type="Proteomes" id="UP000297248">
    <property type="component" value="Unassembled WGS sequence"/>
</dbReference>
<comment type="catalytic activity">
    <reaction evidence="3">
        <text>[protein]-L-glutamate 5-O-methyl ester + H2O = L-glutamyl-[protein] + methanol + H(+)</text>
        <dbReference type="Rhea" id="RHEA:23236"/>
        <dbReference type="Rhea" id="RHEA-COMP:10208"/>
        <dbReference type="Rhea" id="RHEA-COMP:10311"/>
        <dbReference type="ChEBI" id="CHEBI:15377"/>
        <dbReference type="ChEBI" id="CHEBI:15378"/>
        <dbReference type="ChEBI" id="CHEBI:17790"/>
        <dbReference type="ChEBI" id="CHEBI:29973"/>
        <dbReference type="ChEBI" id="CHEBI:82795"/>
        <dbReference type="EC" id="3.1.1.61"/>
    </reaction>
</comment>
<reference evidence="6 9" key="3">
    <citation type="submission" date="2020-08" db="EMBL/GenBank/DDBJ databases">
        <title>Genomic Encyclopedia of Type Strains, Phase IV (KMG-IV): sequencing the most valuable type-strain genomes for metagenomic binning, comparative biology and taxonomic classification.</title>
        <authorList>
            <person name="Goeker M."/>
        </authorList>
    </citation>
    <scope>NUCLEOTIDE SEQUENCE [LARGE SCALE GENOMIC DNA]</scope>
    <source>
        <strain evidence="6 9">DSM 100995</strain>
    </source>
</reference>
<dbReference type="AlphaFoldDB" id="A0A4Y8AIN0"/>
<dbReference type="Pfam" id="PF01339">
    <property type="entry name" value="CheB_methylest"/>
    <property type="match status" value="1"/>
</dbReference>
<feature type="active site" evidence="4">
    <location>
        <position position="39"/>
    </location>
</feature>